<keyword evidence="13" id="KW-0406">Ion transport</keyword>
<dbReference type="SFLD" id="SFLDF00027">
    <property type="entry name" value="p-type_atpase"/>
    <property type="match status" value="1"/>
</dbReference>
<dbReference type="InterPro" id="IPR023298">
    <property type="entry name" value="ATPase_P-typ_TM_dom_sf"/>
</dbReference>
<feature type="transmembrane region" description="Helical" evidence="15">
    <location>
        <begin position="677"/>
        <end position="696"/>
    </location>
</feature>
<evidence type="ECO:0000256" key="1">
    <source>
        <dbReference type="ARBA" id="ARBA00004651"/>
    </source>
</evidence>
<name>A0A537JIZ0_9BACT</name>
<keyword evidence="3" id="KW-0813">Transport</keyword>
<dbReference type="PRINTS" id="PR00120">
    <property type="entry name" value="HATPASE"/>
</dbReference>
<dbReference type="InterPro" id="IPR018303">
    <property type="entry name" value="ATPase_P-typ_P_site"/>
</dbReference>
<dbReference type="InterPro" id="IPR008250">
    <property type="entry name" value="ATPase_P-typ_transduc_dom_A_sf"/>
</dbReference>
<feature type="transmembrane region" description="Helical" evidence="15">
    <location>
        <begin position="94"/>
        <end position="116"/>
    </location>
</feature>
<dbReference type="GO" id="GO:0016887">
    <property type="term" value="F:ATP hydrolysis activity"/>
    <property type="evidence" value="ECO:0007669"/>
    <property type="project" value="InterPro"/>
</dbReference>
<evidence type="ECO:0000256" key="2">
    <source>
        <dbReference type="ARBA" id="ARBA00006024"/>
    </source>
</evidence>
<evidence type="ECO:0000256" key="6">
    <source>
        <dbReference type="ARBA" id="ARBA00022692"/>
    </source>
</evidence>
<dbReference type="InterPro" id="IPR027256">
    <property type="entry name" value="P-typ_ATPase_IB"/>
</dbReference>
<dbReference type="Pfam" id="PF00122">
    <property type="entry name" value="E1-E2_ATPase"/>
    <property type="match status" value="1"/>
</dbReference>
<dbReference type="AlphaFoldDB" id="A0A537JIZ0"/>
<evidence type="ECO:0000256" key="14">
    <source>
        <dbReference type="ARBA" id="ARBA00023136"/>
    </source>
</evidence>
<dbReference type="InterPro" id="IPR001757">
    <property type="entry name" value="P_typ_ATPase"/>
</dbReference>
<dbReference type="EMBL" id="VBAO01000075">
    <property type="protein sequence ID" value="TMI83450.1"/>
    <property type="molecule type" value="Genomic_DNA"/>
</dbReference>
<dbReference type="SFLD" id="SFLDG00002">
    <property type="entry name" value="C1.7:_P-type_atpase_like"/>
    <property type="match status" value="1"/>
</dbReference>
<feature type="transmembrane region" description="Helical" evidence="15">
    <location>
        <begin position="304"/>
        <end position="326"/>
    </location>
</feature>
<keyword evidence="6 15" id="KW-0812">Transmembrane</keyword>
<dbReference type="NCBIfam" id="TIGR01511">
    <property type="entry name" value="ATPase-IB1_Cu"/>
    <property type="match status" value="1"/>
</dbReference>
<dbReference type="Gene3D" id="3.40.1110.10">
    <property type="entry name" value="Calcium-transporting ATPase, cytoplasmic domain N"/>
    <property type="match status" value="1"/>
</dbReference>
<dbReference type="NCBIfam" id="TIGR01525">
    <property type="entry name" value="ATPase-IB_hvy"/>
    <property type="match status" value="1"/>
</dbReference>
<protein>
    <submittedName>
        <fullName evidence="18">Heavy metal translocating P-type ATPase</fullName>
    </submittedName>
</protein>
<keyword evidence="11" id="KW-1278">Translocase</keyword>
<organism evidence="18 19">
    <name type="scientific">Candidatus Segetimicrobium genomatis</name>
    <dbReference type="NCBI Taxonomy" id="2569760"/>
    <lineage>
        <taxon>Bacteria</taxon>
        <taxon>Bacillati</taxon>
        <taxon>Candidatus Sysuimicrobiota</taxon>
        <taxon>Candidatus Sysuimicrobiia</taxon>
        <taxon>Candidatus Sysuimicrobiales</taxon>
        <taxon>Candidatus Segetimicrobiaceae</taxon>
        <taxon>Candidatus Segetimicrobium</taxon>
    </lineage>
</organism>
<dbReference type="GO" id="GO:0005524">
    <property type="term" value="F:ATP binding"/>
    <property type="evidence" value="ECO:0007669"/>
    <property type="project" value="UniProtKB-UniRule"/>
</dbReference>
<keyword evidence="14 15" id="KW-0472">Membrane</keyword>
<evidence type="ECO:0000313" key="18">
    <source>
        <dbReference type="EMBL" id="TMI83450.1"/>
    </source>
</evidence>
<keyword evidence="10" id="KW-0460">Magnesium</keyword>
<dbReference type="SUPFAM" id="SSF81665">
    <property type="entry name" value="Calcium ATPase, transmembrane domain M"/>
    <property type="match status" value="1"/>
</dbReference>
<feature type="region of interest" description="Disordered" evidence="16">
    <location>
        <begin position="1"/>
        <end position="29"/>
    </location>
</feature>
<dbReference type="GO" id="GO:0043682">
    <property type="term" value="F:P-type divalent copper transporter activity"/>
    <property type="evidence" value="ECO:0007669"/>
    <property type="project" value="TreeGrafter"/>
</dbReference>
<keyword evidence="7 15" id="KW-0479">Metal-binding</keyword>
<dbReference type="InterPro" id="IPR023299">
    <property type="entry name" value="ATPase_P-typ_cyto_dom_N"/>
</dbReference>
<dbReference type="InterPro" id="IPR023214">
    <property type="entry name" value="HAD_sf"/>
</dbReference>
<gene>
    <name evidence="18" type="ORF">E6H04_02905</name>
</gene>
<dbReference type="InterPro" id="IPR036412">
    <property type="entry name" value="HAD-like_sf"/>
</dbReference>
<keyword evidence="12 15" id="KW-1133">Transmembrane helix</keyword>
<evidence type="ECO:0000256" key="10">
    <source>
        <dbReference type="ARBA" id="ARBA00022842"/>
    </source>
</evidence>
<feature type="transmembrane region" description="Helical" evidence="15">
    <location>
        <begin position="648"/>
        <end position="671"/>
    </location>
</feature>
<comment type="caution">
    <text evidence="18">The sequence shown here is derived from an EMBL/GenBank/DDBJ whole genome shotgun (WGS) entry which is preliminary data.</text>
</comment>
<dbReference type="PANTHER" id="PTHR43520">
    <property type="entry name" value="ATP7, ISOFORM B"/>
    <property type="match status" value="1"/>
</dbReference>
<evidence type="ECO:0000256" key="11">
    <source>
        <dbReference type="ARBA" id="ARBA00022967"/>
    </source>
</evidence>
<dbReference type="PROSITE" id="PS00154">
    <property type="entry name" value="ATPASE_E1_E2"/>
    <property type="match status" value="1"/>
</dbReference>
<feature type="domain" description="P-type ATPase A" evidence="17">
    <location>
        <begin position="188"/>
        <end position="287"/>
    </location>
</feature>
<keyword evidence="9 15" id="KW-0067">ATP-binding</keyword>
<feature type="transmembrane region" description="Helical" evidence="15">
    <location>
        <begin position="338"/>
        <end position="366"/>
    </location>
</feature>
<dbReference type="SUPFAM" id="SSF81653">
    <property type="entry name" value="Calcium ATPase, transduction domain A"/>
    <property type="match status" value="1"/>
</dbReference>
<feature type="transmembrane region" description="Helical" evidence="15">
    <location>
        <begin position="61"/>
        <end position="82"/>
    </location>
</feature>
<dbReference type="Gene3D" id="3.40.50.1000">
    <property type="entry name" value="HAD superfamily/HAD-like"/>
    <property type="match status" value="1"/>
</dbReference>
<dbReference type="SUPFAM" id="SSF56784">
    <property type="entry name" value="HAD-like"/>
    <property type="match status" value="1"/>
</dbReference>
<feature type="transmembrane region" description="Helical" evidence="15">
    <location>
        <begin position="123"/>
        <end position="141"/>
    </location>
</feature>
<sequence>MQFAEPSDWRNPGSSPPIQGVPVETQDESTRKDLPINHHQHEHVGHDQHAGHSPALFQSKFWFSLLLTIPIVLYSPMVHTWLGLTMPQFPGAPWLPAVLGTLLFFYGGMVFLRGAVAELQDRLPGMMTLISLAISVAFVYSLYTTITGVGSDFWWELATLITIMLLGHWIEMRAVMSAEGALHELAKLLPDEAEVVTPSGTKTIPVGALKEADVVLVRPGAQIPADGVVVEGESDVNESMLTGESKPVRKTAATAVVAGSVNGDGSLNVKVVRVGEATALAGIMRLVAEAQTSKSRAQMLADRAAFYLTIVALSAGVLTFLGWLSARGHDVAFALERAVTVLVIACPHALGLAIPLVTAISTTLAARNGLLVRQRLALESARNVDVVIFDKTGTLTEGKQGVVNVWPVDGLPPADVLALAAAADGNSEHIIARAIVAEAAKNHVPLPPATQFKALPGRGVQALVGGWTVQVGGPQLLAERHAELPEALTKRTQEAGRDGKTVVYVLTEATLVGAIALADVIRKESYAAVRDLKANKIRVAMLTGDSNDVAAWVAKELGIDRYFAQVLPEDKAEAVKRLQRDGSRVAMVGDGVNDAPALAQADIGIAIGAGTDVAIESAGIILASDDPRGVAKIIRLSKASYRKMVQNLVWATGYNAIAIPLAAGVFAAFGILVTPAVGAVLMSLSTVIVAINAQFLRGLRL</sequence>
<dbReference type="PRINTS" id="PR00119">
    <property type="entry name" value="CATATPASE"/>
</dbReference>
<proteinExistence type="inferred from homology"/>
<dbReference type="InterPro" id="IPR059000">
    <property type="entry name" value="ATPase_P-type_domA"/>
</dbReference>
<dbReference type="PANTHER" id="PTHR43520:SF5">
    <property type="entry name" value="CATION-TRANSPORTING P-TYPE ATPASE-RELATED"/>
    <property type="match status" value="1"/>
</dbReference>
<dbReference type="Proteomes" id="UP000320048">
    <property type="component" value="Unassembled WGS sequence"/>
</dbReference>
<dbReference type="GO" id="GO:0005886">
    <property type="term" value="C:plasma membrane"/>
    <property type="evidence" value="ECO:0007669"/>
    <property type="project" value="UniProtKB-SubCell"/>
</dbReference>
<evidence type="ECO:0000313" key="19">
    <source>
        <dbReference type="Proteomes" id="UP000320048"/>
    </source>
</evidence>
<keyword evidence="8 15" id="KW-0547">Nucleotide-binding</keyword>
<evidence type="ECO:0000256" key="3">
    <source>
        <dbReference type="ARBA" id="ARBA00022448"/>
    </source>
</evidence>
<dbReference type="FunFam" id="2.70.150.10:FF:000002">
    <property type="entry name" value="Copper-transporting ATPase 1, putative"/>
    <property type="match status" value="1"/>
</dbReference>
<evidence type="ECO:0000256" key="12">
    <source>
        <dbReference type="ARBA" id="ARBA00022989"/>
    </source>
</evidence>
<evidence type="ECO:0000256" key="15">
    <source>
        <dbReference type="RuleBase" id="RU362081"/>
    </source>
</evidence>
<dbReference type="GO" id="GO:0055070">
    <property type="term" value="P:copper ion homeostasis"/>
    <property type="evidence" value="ECO:0007669"/>
    <property type="project" value="TreeGrafter"/>
</dbReference>
<comment type="subcellular location">
    <subcellularLocation>
        <location evidence="1">Cell membrane</location>
        <topology evidence="1">Multi-pass membrane protein</topology>
    </subcellularLocation>
</comment>
<accession>A0A537JIZ0</accession>
<evidence type="ECO:0000259" key="17">
    <source>
        <dbReference type="Pfam" id="PF00122"/>
    </source>
</evidence>
<evidence type="ECO:0000256" key="13">
    <source>
        <dbReference type="ARBA" id="ARBA00023065"/>
    </source>
</evidence>
<evidence type="ECO:0000256" key="8">
    <source>
        <dbReference type="ARBA" id="ARBA00022741"/>
    </source>
</evidence>
<evidence type="ECO:0000256" key="16">
    <source>
        <dbReference type="SAM" id="MobiDB-lite"/>
    </source>
</evidence>
<evidence type="ECO:0000256" key="5">
    <source>
        <dbReference type="ARBA" id="ARBA00022553"/>
    </source>
</evidence>
<reference evidence="18 19" key="1">
    <citation type="journal article" date="2019" name="Nat. Microbiol.">
        <title>Mediterranean grassland soil C-N compound turnover is dependent on rainfall and depth, and is mediated by genomically divergent microorganisms.</title>
        <authorList>
            <person name="Diamond S."/>
            <person name="Andeer P.F."/>
            <person name="Li Z."/>
            <person name="Crits-Christoph A."/>
            <person name="Burstein D."/>
            <person name="Anantharaman K."/>
            <person name="Lane K.R."/>
            <person name="Thomas B.C."/>
            <person name="Pan C."/>
            <person name="Northen T.R."/>
            <person name="Banfield J.F."/>
        </authorList>
    </citation>
    <scope>NUCLEOTIDE SEQUENCE [LARGE SCALE GENOMIC DNA]</scope>
    <source>
        <strain evidence="18">NP_7</strain>
    </source>
</reference>
<dbReference type="Gene3D" id="2.70.150.10">
    <property type="entry name" value="Calcium-transporting ATPase, cytoplasmic transduction domain A"/>
    <property type="match status" value="1"/>
</dbReference>
<dbReference type="GO" id="GO:0005507">
    <property type="term" value="F:copper ion binding"/>
    <property type="evidence" value="ECO:0007669"/>
    <property type="project" value="TreeGrafter"/>
</dbReference>
<dbReference type="InterPro" id="IPR044492">
    <property type="entry name" value="P_typ_ATPase_HD_dom"/>
</dbReference>
<evidence type="ECO:0000256" key="4">
    <source>
        <dbReference type="ARBA" id="ARBA00022475"/>
    </source>
</evidence>
<dbReference type="SFLD" id="SFLDS00003">
    <property type="entry name" value="Haloacid_Dehalogenase"/>
    <property type="match status" value="1"/>
</dbReference>
<keyword evidence="4 15" id="KW-1003">Cell membrane</keyword>
<feature type="transmembrane region" description="Helical" evidence="15">
    <location>
        <begin position="153"/>
        <end position="170"/>
    </location>
</feature>
<comment type="similarity">
    <text evidence="2 15">Belongs to the cation transport ATPase (P-type) (TC 3.A.3) family. Type IB subfamily.</text>
</comment>
<keyword evidence="5" id="KW-0597">Phosphoprotein</keyword>
<evidence type="ECO:0000256" key="9">
    <source>
        <dbReference type="ARBA" id="ARBA00022840"/>
    </source>
</evidence>
<dbReference type="NCBIfam" id="TIGR01494">
    <property type="entry name" value="ATPase_P-type"/>
    <property type="match status" value="1"/>
</dbReference>
<dbReference type="Pfam" id="PF00702">
    <property type="entry name" value="Hydrolase"/>
    <property type="match status" value="1"/>
</dbReference>
<evidence type="ECO:0000256" key="7">
    <source>
        <dbReference type="ARBA" id="ARBA00022723"/>
    </source>
</evidence>